<keyword evidence="11" id="KW-1185">Reference proteome</keyword>
<comment type="similarity">
    <text evidence="1 7">Belongs to the nitroreductase family.</text>
</comment>
<keyword evidence="2 7" id="KW-0285">Flavoprotein</keyword>
<dbReference type="InterPro" id="IPR026021">
    <property type="entry name" value="YdjA-like"/>
</dbReference>
<dbReference type="PIRSF" id="PIRSF000232">
    <property type="entry name" value="YdjA"/>
    <property type="match status" value="1"/>
</dbReference>
<evidence type="ECO:0000256" key="6">
    <source>
        <dbReference type="ARBA" id="ARBA00023027"/>
    </source>
</evidence>
<evidence type="ECO:0000256" key="2">
    <source>
        <dbReference type="ARBA" id="ARBA00022630"/>
    </source>
</evidence>
<feature type="binding site" description="in other chain" evidence="8">
    <location>
        <begin position="10"/>
        <end position="12"/>
    </location>
    <ligand>
        <name>FMN</name>
        <dbReference type="ChEBI" id="CHEBI:58210"/>
        <note>ligand shared between dimeric partners</note>
    </ligand>
</feature>
<dbReference type="PANTHER" id="PTHR43821:SF1">
    <property type="entry name" value="NAD(P)H NITROREDUCTASE YDJA-RELATED"/>
    <property type="match status" value="1"/>
</dbReference>
<evidence type="ECO:0000256" key="1">
    <source>
        <dbReference type="ARBA" id="ARBA00007118"/>
    </source>
</evidence>
<keyword evidence="5 7" id="KW-0560">Oxidoreductase</keyword>
<dbReference type="PANTHER" id="PTHR43821">
    <property type="entry name" value="NAD(P)H NITROREDUCTASE YDJA-RELATED"/>
    <property type="match status" value="1"/>
</dbReference>
<evidence type="ECO:0000313" key="11">
    <source>
        <dbReference type="Proteomes" id="UP000257039"/>
    </source>
</evidence>
<evidence type="ECO:0000256" key="7">
    <source>
        <dbReference type="PIRNR" id="PIRNR000232"/>
    </source>
</evidence>
<comment type="cofactor">
    <cofactor evidence="8">
        <name>FMN</name>
        <dbReference type="ChEBI" id="CHEBI:58210"/>
    </cofactor>
    <text evidence="8">Binds 1 FMN per subunit.</text>
</comment>
<dbReference type="AlphaFoldDB" id="A0A4P9VLV6"/>
<dbReference type="InterPro" id="IPR029479">
    <property type="entry name" value="Nitroreductase"/>
</dbReference>
<comment type="caution">
    <text evidence="10">The sequence shown here is derived from an EMBL/GenBank/DDBJ whole genome shotgun (WGS) entry which is preliminary data.</text>
</comment>
<dbReference type="EC" id="1.-.-.-" evidence="7"/>
<feature type="domain" description="Nitroreductase" evidence="9">
    <location>
        <begin position="18"/>
        <end position="163"/>
    </location>
</feature>
<dbReference type="GO" id="GO:0016491">
    <property type="term" value="F:oxidoreductase activity"/>
    <property type="evidence" value="ECO:0007669"/>
    <property type="project" value="UniProtKB-UniRule"/>
</dbReference>
<feature type="binding site" evidence="8">
    <location>
        <position position="39"/>
    </location>
    <ligand>
        <name>FMN</name>
        <dbReference type="ChEBI" id="CHEBI:58210"/>
        <note>ligand shared between dimeric partners</note>
    </ligand>
</feature>
<dbReference type="Gene3D" id="3.40.109.10">
    <property type="entry name" value="NADH Oxidase"/>
    <property type="match status" value="1"/>
</dbReference>
<dbReference type="InterPro" id="IPR052530">
    <property type="entry name" value="NAD(P)H_nitroreductase"/>
</dbReference>
<dbReference type="SUPFAM" id="SSF55469">
    <property type="entry name" value="FMN-dependent nitroreductase-like"/>
    <property type="match status" value="1"/>
</dbReference>
<keyword evidence="3 7" id="KW-0288">FMN</keyword>
<evidence type="ECO:0000256" key="3">
    <source>
        <dbReference type="ARBA" id="ARBA00022643"/>
    </source>
</evidence>
<dbReference type="RefSeq" id="WP_094786682.1">
    <property type="nucleotide sequence ID" value="NZ_NDXW01000001.1"/>
</dbReference>
<feature type="binding site" evidence="8">
    <location>
        <position position="35"/>
    </location>
    <ligand>
        <name>FMN</name>
        <dbReference type="ChEBI" id="CHEBI:58210"/>
        <note>ligand shared between dimeric partners</note>
    </ligand>
</feature>
<evidence type="ECO:0000256" key="4">
    <source>
        <dbReference type="ARBA" id="ARBA00022857"/>
    </source>
</evidence>
<gene>
    <name evidence="10" type="ORF">B9G39_07755</name>
</gene>
<evidence type="ECO:0000256" key="5">
    <source>
        <dbReference type="ARBA" id="ARBA00023002"/>
    </source>
</evidence>
<protein>
    <recommendedName>
        <fullName evidence="7">Putative NAD(P)H nitroreductase</fullName>
        <ecNumber evidence="7">1.-.-.-</ecNumber>
    </recommendedName>
</protein>
<sequence length="186" mass="20503">MDTLTALHTRVSFPRLSEPAPNEDQLEAIFQAALRAPDHAMLRPWRFLTIAGEQRNQLGQLLVAAAKQANPQITDAEQNKLLQAPLRAPLLVAVICSPKFHAKVPELEQLLSTAAAVQNMLLAAYALGVGAMWRTGLISYHEHVQQGLGLSNTEKLLGFIYMGQPVGQPKSIMPLDTKDYFQPWQG</sequence>
<dbReference type="Proteomes" id="UP000257039">
    <property type="component" value="Unassembled WGS sequence"/>
</dbReference>
<evidence type="ECO:0000313" key="10">
    <source>
        <dbReference type="EMBL" id="RDH43337.1"/>
    </source>
</evidence>
<dbReference type="InterPro" id="IPR000415">
    <property type="entry name" value="Nitroreductase-like"/>
</dbReference>
<dbReference type="EMBL" id="NDXW01000001">
    <property type="protein sequence ID" value="RDH43337.1"/>
    <property type="molecule type" value="Genomic_DNA"/>
</dbReference>
<dbReference type="Pfam" id="PF00881">
    <property type="entry name" value="Nitroreductase"/>
    <property type="match status" value="1"/>
</dbReference>
<feature type="binding site" description="in other chain" evidence="8">
    <location>
        <begin position="133"/>
        <end position="135"/>
    </location>
    <ligand>
        <name>FMN</name>
        <dbReference type="ChEBI" id="CHEBI:58210"/>
        <note>ligand shared between dimeric partners</note>
    </ligand>
</feature>
<evidence type="ECO:0000259" key="9">
    <source>
        <dbReference type="Pfam" id="PF00881"/>
    </source>
</evidence>
<accession>A0A4P9VLV6</accession>
<organism evidence="10 11">
    <name type="scientific">Zooshikella ganghwensis</name>
    <dbReference type="NCBI Taxonomy" id="202772"/>
    <lineage>
        <taxon>Bacteria</taxon>
        <taxon>Pseudomonadati</taxon>
        <taxon>Pseudomonadota</taxon>
        <taxon>Gammaproteobacteria</taxon>
        <taxon>Oceanospirillales</taxon>
        <taxon>Zooshikellaceae</taxon>
        <taxon>Zooshikella</taxon>
    </lineage>
</organism>
<evidence type="ECO:0000256" key="8">
    <source>
        <dbReference type="PIRSR" id="PIRSR000232-1"/>
    </source>
</evidence>
<keyword evidence="4 7" id="KW-0521">NADP</keyword>
<name>A0A4P9VLV6_9GAMM</name>
<proteinExistence type="inferred from homology"/>
<keyword evidence="6 7" id="KW-0520">NAD</keyword>
<dbReference type="CDD" id="cd02135">
    <property type="entry name" value="YdjA-like"/>
    <property type="match status" value="1"/>
</dbReference>
<reference evidence="10 11" key="1">
    <citation type="submission" date="2017-04" db="EMBL/GenBank/DDBJ databases">
        <title>Draft genome sequence of Zooshikella ganghwensis VG4 isolated from Red Sea sediments.</title>
        <authorList>
            <person name="Rehman Z."/>
            <person name="Alam I."/>
            <person name="Kamau A."/>
            <person name="Bajic V."/>
            <person name="Leiknes T."/>
        </authorList>
    </citation>
    <scope>NUCLEOTIDE SEQUENCE [LARGE SCALE GENOMIC DNA]</scope>
    <source>
        <strain evidence="10 11">VG4</strain>
    </source>
</reference>